<evidence type="ECO:0000313" key="3">
    <source>
        <dbReference type="Proteomes" id="UP000016662"/>
    </source>
</evidence>
<proteinExistence type="predicted"/>
<dbReference type="Pfam" id="PF12957">
    <property type="entry name" value="DUF3846"/>
    <property type="match status" value="1"/>
</dbReference>
<dbReference type="Proteomes" id="UP000016662">
    <property type="component" value="Unassembled WGS sequence"/>
</dbReference>
<comment type="caution">
    <text evidence="2">The sequence shown here is derived from an EMBL/GenBank/DDBJ whole genome shotgun (WGS) entry which is preliminary data.</text>
</comment>
<dbReference type="OrthoDB" id="9813511at2"/>
<dbReference type="RefSeq" id="WP_021681733.1">
    <property type="nucleotide sequence ID" value="NZ_KI260365.1"/>
</dbReference>
<dbReference type="HOGENOM" id="CLU_107944_2_0_9"/>
<dbReference type="AlphaFoldDB" id="U2LC63"/>
<dbReference type="eggNOG" id="COG4734">
    <property type="taxonomic scope" value="Bacteria"/>
</dbReference>
<name>U2LC63_9FIRM</name>
<feature type="domain" description="DUF3846" evidence="1">
    <location>
        <begin position="1"/>
        <end position="98"/>
    </location>
</feature>
<sequence length="115" mass="13011">MRVLIIEPRKCPHVAEIDGSLKSMQEIVGGHIEAICPFADKVAIVCDEESKLKSDTEWNRLIPECNDVIKGTFFICGVDGAEFTDLSPELAEKYRNYFRYPPIRIDENGSIHVID</sequence>
<reference evidence="2 3" key="1">
    <citation type="submission" date="2013-07" db="EMBL/GenBank/DDBJ databases">
        <authorList>
            <person name="Weinstock G."/>
            <person name="Sodergren E."/>
            <person name="Wylie T."/>
            <person name="Fulton L."/>
            <person name="Fulton R."/>
            <person name="Fronick C."/>
            <person name="O'Laughlin M."/>
            <person name="Godfrey J."/>
            <person name="Miner T."/>
            <person name="Herter B."/>
            <person name="Appelbaum E."/>
            <person name="Cordes M."/>
            <person name="Lek S."/>
            <person name="Wollam A."/>
            <person name="Pepin K.H."/>
            <person name="Palsikar V.B."/>
            <person name="Mitreva M."/>
            <person name="Wilson R.K."/>
        </authorList>
    </citation>
    <scope>NUCLEOTIDE SEQUENCE [LARGE SCALE GENOMIC DNA]</scope>
    <source>
        <strain evidence="2 3">ATCC 27760</strain>
    </source>
</reference>
<keyword evidence="3" id="KW-1185">Reference proteome</keyword>
<evidence type="ECO:0000313" key="2">
    <source>
        <dbReference type="EMBL" id="ERJ87039.1"/>
    </source>
</evidence>
<protein>
    <recommendedName>
        <fullName evidence="1">DUF3846 domain-containing protein</fullName>
    </recommendedName>
</protein>
<dbReference type="EMBL" id="AWVF01000456">
    <property type="protein sequence ID" value="ERJ87039.1"/>
    <property type="molecule type" value="Genomic_DNA"/>
</dbReference>
<dbReference type="PATRIC" id="fig|411473.3.peg.2875"/>
<organism evidence="2 3">
    <name type="scientific">Ruminococcus callidus ATCC 27760</name>
    <dbReference type="NCBI Taxonomy" id="411473"/>
    <lineage>
        <taxon>Bacteria</taxon>
        <taxon>Bacillati</taxon>
        <taxon>Bacillota</taxon>
        <taxon>Clostridia</taxon>
        <taxon>Eubacteriales</taxon>
        <taxon>Oscillospiraceae</taxon>
        <taxon>Ruminococcus</taxon>
    </lineage>
</organism>
<dbReference type="STRING" id="411473.RUMCAL_03423"/>
<dbReference type="InterPro" id="IPR024559">
    <property type="entry name" value="DUF3846"/>
</dbReference>
<evidence type="ECO:0000259" key="1">
    <source>
        <dbReference type="Pfam" id="PF12957"/>
    </source>
</evidence>
<gene>
    <name evidence="2" type="ORF">RUMCAL_03423</name>
</gene>
<accession>U2LC63</accession>